<protein>
    <submittedName>
        <fullName evidence="1">Uncharacterized protein</fullName>
    </submittedName>
</protein>
<sequence length="69" mass="8038">MTRLLVTQLIRKKLKHRHGYNVATSWHGITRSHGHIHVELEKDYKSPGLKGVIQELDTKKADSFFQKTE</sequence>
<name>A0ABT0W7P5_9BACI</name>
<proteinExistence type="predicted"/>
<evidence type="ECO:0000313" key="2">
    <source>
        <dbReference type="Proteomes" id="UP001523262"/>
    </source>
</evidence>
<accession>A0ABT0W7P5</accession>
<evidence type="ECO:0000313" key="1">
    <source>
        <dbReference type="EMBL" id="MCM2532337.1"/>
    </source>
</evidence>
<reference evidence="1 2" key="1">
    <citation type="submission" date="2022-06" db="EMBL/GenBank/DDBJ databases">
        <authorList>
            <person name="Jeon C.O."/>
        </authorList>
    </citation>
    <scope>NUCLEOTIDE SEQUENCE [LARGE SCALE GENOMIC DNA]</scope>
    <source>
        <strain evidence="1 2">KCTC 13943</strain>
    </source>
</reference>
<gene>
    <name evidence="1" type="ORF">NDK43_07930</name>
</gene>
<keyword evidence="2" id="KW-1185">Reference proteome</keyword>
<dbReference type="EMBL" id="JAMQCR010000001">
    <property type="protein sequence ID" value="MCM2532337.1"/>
    <property type="molecule type" value="Genomic_DNA"/>
</dbReference>
<dbReference type="Proteomes" id="UP001523262">
    <property type="component" value="Unassembled WGS sequence"/>
</dbReference>
<organism evidence="1 2">
    <name type="scientific">Neobacillus pocheonensis</name>
    <dbReference type="NCBI Taxonomy" id="363869"/>
    <lineage>
        <taxon>Bacteria</taxon>
        <taxon>Bacillati</taxon>
        <taxon>Bacillota</taxon>
        <taxon>Bacilli</taxon>
        <taxon>Bacillales</taxon>
        <taxon>Bacillaceae</taxon>
        <taxon>Neobacillus</taxon>
    </lineage>
</organism>
<comment type="caution">
    <text evidence="1">The sequence shown here is derived from an EMBL/GenBank/DDBJ whole genome shotgun (WGS) entry which is preliminary data.</text>
</comment>